<organism evidence="2 3">
    <name type="scientific">Scopulibacillus daqui</name>
    <dbReference type="NCBI Taxonomy" id="1469162"/>
    <lineage>
        <taxon>Bacteria</taxon>
        <taxon>Bacillati</taxon>
        <taxon>Bacillota</taxon>
        <taxon>Bacilli</taxon>
        <taxon>Bacillales</taxon>
        <taxon>Sporolactobacillaceae</taxon>
        <taxon>Scopulibacillus</taxon>
    </lineage>
</organism>
<dbReference type="PANTHER" id="PTHR43610">
    <property type="entry name" value="BLL6696 PROTEIN"/>
    <property type="match status" value="1"/>
</dbReference>
<evidence type="ECO:0000313" key="3">
    <source>
        <dbReference type="Proteomes" id="UP000808914"/>
    </source>
</evidence>
<dbReference type="PROSITE" id="PS51186">
    <property type="entry name" value="GNAT"/>
    <property type="match status" value="1"/>
</dbReference>
<reference evidence="2 3" key="1">
    <citation type="submission" date="2021-01" db="EMBL/GenBank/DDBJ databases">
        <title>Genomic Encyclopedia of Type Strains, Phase IV (KMG-IV): sequencing the most valuable type-strain genomes for metagenomic binning, comparative biology and taxonomic classification.</title>
        <authorList>
            <person name="Goeker M."/>
        </authorList>
    </citation>
    <scope>NUCLEOTIDE SEQUENCE [LARGE SCALE GENOMIC DNA]</scope>
    <source>
        <strain evidence="2 3">DSM 28236</strain>
    </source>
</reference>
<dbReference type="EMBL" id="JAFBER010000001">
    <property type="protein sequence ID" value="MBM7644085.1"/>
    <property type="molecule type" value="Genomic_DNA"/>
</dbReference>
<name>A0ABS2PWZ9_9BACL</name>
<dbReference type="InterPro" id="IPR000182">
    <property type="entry name" value="GNAT_dom"/>
</dbReference>
<dbReference type="Gene3D" id="3.40.630.30">
    <property type="match status" value="1"/>
</dbReference>
<dbReference type="RefSeq" id="WP_205002047.1">
    <property type="nucleotide sequence ID" value="NZ_JAFBER010000001.1"/>
</dbReference>
<sequence>MKIVHETAALRLMSLTDADLLYKIVEEHPEVWTYLTSKMDSRKDMDQYVNYTLSQYKQGVELPFVVEDQKTKEIVGSTRLYQISKENKTVELGHTWYHPKVQRTSINTECKYLLLKYAFEELGMIRVQIKTDLRNLKAQRAIERIGAVKEGVLRSERQLPDGYVRDAVVYSILEGEWPNVKKLLLEKLAKYKAVK</sequence>
<gene>
    <name evidence="2" type="ORF">JOD45_000276</name>
</gene>
<keyword evidence="3" id="KW-1185">Reference proteome</keyword>
<comment type="caution">
    <text evidence="2">The sequence shown here is derived from an EMBL/GenBank/DDBJ whole genome shotgun (WGS) entry which is preliminary data.</text>
</comment>
<feature type="domain" description="N-acetyltransferase" evidence="1">
    <location>
        <begin position="10"/>
        <end position="175"/>
    </location>
</feature>
<dbReference type="PANTHER" id="PTHR43610:SF1">
    <property type="entry name" value="N-ACETYLTRANSFERASE DOMAIN-CONTAINING PROTEIN"/>
    <property type="match status" value="1"/>
</dbReference>
<proteinExistence type="predicted"/>
<evidence type="ECO:0000259" key="1">
    <source>
        <dbReference type="PROSITE" id="PS51186"/>
    </source>
</evidence>
<evidence type="ECO:0000313" key="2">
    <source>
        <dbReference type="EMBL" id="MBM7644085.1"/>
    </source>
</evidence>
<protein>
    <submittedName>
        <fullName evidence="2">RimJ/RimL family protein N-acetyltransferase</fullName>
    </submittedName>
</protein>
<dbReference type="Proteomes" id="UP000808914">
    <property type="component" value="Unassembled WGS sequence"/>
</dbReference>
<dbReference type="InterPro" id="IPR016181">
    <property type="entry name" value="Acyl_CoA_acyltransferase"/>
</dbReference>
<dbReference type="SUPFAM" id="SSF55729">
    <property type="entry name" value="Acyl-CoA N-acyltransferases (Nat)"/>
    <property type="match status" value="1"/>
</dbReference>
<dbReference type="Pfam" id="PF13302">
    <property type="entry name" value="Acetyltransf_3"/>
    <property type="match status" value="1"/>
</dbReference>
<accession>A0ABS2PWZ9</accession>